<evidence type="ECO:0000313" key="4">
    <source>
        <dbReference type="Proteomes" id="UP000054911"/>
    </source>
</evidence>
<organism evidence="3 4">
    <name type="scientific">Caballeronia pedi</name>
    <dbReference type="NCBI Taxonomy" id="1777141"/>
    <lineage>
        <taxon>Bacteria</taxon>
        <taxon>Pseudomonadati</taxon>
        <taxon>Pseudomonadota</taxon>
        <taxon>Betaproteobacteria</taxon>
        <taxon>Burkholderiales</taxon>
        <taxon>Burkholderiaceae</taxon>
        <taxon>Caballeronia</taxon>
    </lineage>
</organism>
<keyword evidence="4" id="KW-1185">Reference proteome</keyword>
<protein>
    <recommendedName>
        <fullName evidence="2">HTH-like domain-containing protein</fullName>
    </recommendedName>
</protein>
<reference evidence="3" key="1">
    <citation type="submission" date="2016-01" db="EMBL/GenBank/DDBJ databases">
        <authorList>
            <person name="Peeters C."/>
        </authorList>
    </citation>
    <scope>NUCLEOTIDE SEQUENCE [LARGE SCALE GENOMIC DNA]</scope>
    <source>
        <strain evidence="3">LMG 29323</strain>
    </source>
</reference>
<feature type="compositionally biased region" description="Polar residues" evidence="1">
    <location>
        <begin position="44"/>
        <end position="54"/>
    </location>
</feature>
<evidence type="ECO:0000259" key="2">
    <source>
        <dbReference type="Pfam" id="PF13276"/>
    </source>
</evidence>
<dbReference type="AlphaFoldDB" id="A0A158DTR4"/>
<feature type="region of interest" description="Disordered" evidence="1">
    <location>
        <begin position="21"/>
        <end position="62"/>
    </location>
</feature>
<name>A0A158DTR4_9BURK</name>
<accession>A0A158DTR4</accession>
<dbReference type="Proteomes" id="UP000054911">
    <property type="component" value="Unassembled WGS sequence"/>
</dbReference>
<feature type="domain" description="HTH-like" evidence="2">
    <location>
        <begin position="110"/>
        <end position="148"/>
    </location>
</feature>
<sequence>MPTFRQWSRIASDVRRTIRRRADCPAGRVRRAQDHHGEQRSGAGRNTSMAARQQSRTRRISAGPSAHCLHFARFVTGEDPSKMSAWAWSTSEDERFAVAPSIHACSDADVLARIRAIHAGSRETYGMPRSYVEFIEQDMHVGRKRVARRCVWPACVASADGAGARPRGGSLTLGPCGTLCNDSSTADVPTAERFLCLAVVLDVFSRRIESGRDDIVGAFASGSALLSGGKCNDAKPSLAEATATQT</sequence>
<gene>
    <name evidence="3" type="ORF">AWB80_07376</name>
</gene>
<dbReference type="EMBL" id="FCOE02000047">
    <property type="protein sequence ID" value="SAK97566.1"/>
    <property type="molecule type" value="Genomic_DNA"/>
</dbReference>
<dbReference type="InterPro" id="IPR025948">
    <property type="entry name" value="HTH-like_dom"/>
</dbReference>
<evidence type="ECO:0000313" key="3">
    <source>
        <dbReference type="EMBL" id="SAK97566.1"/>
    </source>
</evidence>
<proteinExistence type="predicted"/>
<comment type="caution">
    <text evidence="3">The sequence shown here is derived from an EMBL/GenBank/DDBJ whole genome shotgun (WGS) entry which is preliminary data.</text>
</comment>
<dbReference type="Pfam" id="PF13276">
    <property type="entry name" value="HTH_21"/>
    <property type="match status" value="1"/>
</dbReference>
<evidence type="ECO:0000256" key="1">
    <source>
        <dbReference type="SAM" id="MobiDB-lite"/>
    </source>
</evidence>